<keyword evidence="1" id="KW-0812">Transmembrane</keyword>
<evidence type="ECO:0000313" key="3">
    <source>
        <dbReference type="Proteomes" id="UP001474181"/>
    </source>
</evidence>
<proteinExistence type="predicted"/>
<accession>A0ABV1X4H1</accession>
<keyword evidence="3" id="KW-1185">Reference proteome</keyword>
<name>A0ABV1X4H1_9ACTN</name>
<feature type="transmembrane region" description="Helical" evidence="1">
    <location>
        <begin position="50"/>
        <end position="73"/>
    </location>
</feature>
<evidence type="ECO:0000256" key="1">
    <source>
        <dbReference type="SAM" id="Phobius"/>
    </source>
</evidence>
<evidence type="ECO:0000313" key="2">
    <source>
        <dbReference type="EMBL" id="MER7183907.1"/>
    </source>
</evidence>
<reference evidence="2 3" key="1">
    <citation type="submission" date="2024-06" db="EMBL/GenBank/DDBJ databases">
        <title>The Natural Products Discovery Center: Release of the First 8490 Sequenced Strains for Exploring Actinobacteria Biosynthetic Diversity.</title>
        <authorList>
            <person name="Kalkreuter E."/>
            <person name="Kautsar S.A."/>
            <person name="Yang D."/>
            <person name="Bader C.D."/>
            <person name="Teijaro C.N."/>
            <person name="Fluegel L."/>
            <person name="Davis C.M."/>
            <person name="Simpson J.R."/>
            <person name="Lauterbach L."/>
            <person name="Steele A.D."/>
            <person name="Gui C."/>
            <person name="Meng S."/>
            <person name="Li G."/>
            <person name="Viehrig K."/>
            <person name="Ye F."/>
            <person name="Su P."/>
            <person name="Kiefer A.F."/>
            <person name="Nichols A."/>
            <person name="Cepeda A.J."/>
            <person name="Yan W."/>
            <person name="Fan B."/>
            <person name="Jiang Y."/>
            <person name="Adhikari A."/>
            <person name="Zheng C.-J."/>
            <person name="Schuster L."/>
            <person name="Cowan T.M."/>
            <person name="Smanski M.J."/>
            <person name="Chevrette M.G."/>
            <person name="De Carvalho L.P.S."/>
            <person name="Shen B."/>
        </authorList>
    </citation>
    <scope>NUCLEOTIDE SEQUENCE [LARGE SCALE GENOMIC DNA]</scope>
    <source>
        <strain evidence="2 3">NPDC000234</strain>
    </source>
</reference>
<keyword evidence="1" id="KW-0472">Membrane</keyword>
<dbReference type="RefSeq" id="WP_350785600.1">
    <property type="nucleotide sequence ID" value="NZ_JBEPEK010000283.1"/>
</dbReference>
<feature type="transmembrane region" description="Helical" evidence="1">
    <location>
        <begin position="21"/>
        <end position="44"/>
    </location>
</feature>
<dbReference type="Proteomes" id="UP001474181">
    <property type="component" value="Unassembled WGS sequence"/>
</dbReference>
<protein>
    <submittedName>
        <fullName evidence="2">Uncharacterized protein</fullName>
    </submittedName>
</protein>
<comment type="caution">
    <text evidence="2">The sequence shown here is derived from an EMBL/GenBank/DDBJ whole genome shotgun (WGS) entry which is preliminary data.</text>
</comment>
<keyword evidence="1" id="KW-1133">Transmembrane helix</keyword>
<dbReference type="EMBL" id="JBEPEK010000283">
    <property type="protein sequence ID" value="MER7183907.1"/>
    <property type="molecule type" value="Genomic_DNA"/>
</dbReference>
<sequence>MPPTHSTAWDDQATRRAWTKLLICAALGQVLWPAAWVALLAWYVSMSITWTLWLFFVPMAYTFYRTFLQWAYWRGAFRTRLLLRQYPWQMYEAPESGIGNIPGVRNGYAWLKFPNPEMSDQQVTMVMHSHVRSVWWGGRLGKRAKAERKAQVREVWFAGDPRFAAVLAVPGPRRLYVIHQRPSYNPGLPADAHGAGPQALELARRAGVRVPDVSSIGP</sequence>
<organism evidence="2 3">
    <name type="scientific">Streptomyces hyaluromycini</name>
    <dbReference type="NCBI Taxonomy" id="1377993"/>
    <lineage>
        <taxon>Bacteria</taxon>
        <taxon>Bacillati</taxon>
        <taxon>Actinomycetota</taxon>
        <taxon>Actinomycetes</taxon>
        <taxon>Kitasatosporales</taxon>
        <taxon>Streptomycetaceae</taxon>
        <taxon>Streptomyces</taxon>
    </lineage>
</organism>
<gene>
    <name evidence="2" type="ORF">ABT404_31290</name>
</gene>